<dbReference type="EMBL" id="PISE01000016">
    <property type="protein sequence ID" value="PKG24144.1"/>
    <property type="molecule type" value="Genomic_DNA"/>
</dbReference>
<dbReference type="GO" id="GO:0008758">
    <property type="term" value="F:UDP-2,3-diacylglucosamine hydrolase activity"/>
    <property type="evidence" value="ECO:0007669"/>
    <property type="project" value="TreeGrafter"/>
</dbReference>
<dbReference type="GO" id="GO:0009245">
    <property type="term" value="P:lipid A biosynthetic process"/>
    <property type="evidence" value="ECO:0007669"/>
    <property type="project" value="TreeGrafter"/>
</dbReference>
<gene>
    <name evidence="2" type="ORF">CWS01_08745</name>
</gene>
<dbReference type="Gene3D" id="3.60.21.10">
    <property type="match status" value="1"/>
</dbReference>
<organism evidence="2 3">
    <name type="scientific">Niallia nealsonii</name>
    <dbReference type="NCBI Taxonomy" id="115979"/>
    <lineage>
        <taxon>Bacteria</taxon>
        <taxon>Bacillati</taxon>
        <taxon>Bacillota</taxon>
        <taxon>Bacilli</taxon>
        <taxon>Bacillales</taxon>
        <taxon>Bacillaceae</taxon>
        <taxon>Niallia</taxon>
    </lineage>
</organism>
<dbReference type="PANTHER" id="PTHR31302:SF32">
    <property type="entry name" value="PHOSPHOESTERASE"/>
    <property type="match status" value="1"/>
</dbReference>
<keyword evidence="3" id="KW-1185">Reference proteome</keyword>
<accession>A0A2N0Z3R3</accession>
<evidence type="ECO:0000313" key="3">
    <source>
        <dbReference type="Proteomes" id="UP000233375"/>
    </source>
</evidence>
<reference evidence="2 3" key="1">
    <citation type="journal article" date="2003" name="Int. J. Syst. Evol. Microbiol.">
        <title>Bacillus nealsonii sp. nov., isolated from a spacecraft-assembly facility, whose spores are gamma-radiation resistant.</title>
        <authorList>
            <person name="Venkateswaran K."/>
            <person name="Kempf M."/>
            <person name="Chen F."/>
            <person name="Satomi M."/>
            <person name="Nicholson W."/>
            <person name="Kern R."/>
        </authorList>
    </citation>
    <scope>NUCLEOTIDE SEQUENCE [LARGE SCALE GENOMIC DNA]</scope>
    <source>
        <strain evidence="2 3">FO-92</strain>
    </source>
</reference>
<dbReference type="InterPro" id="IPR004843">
    <property type="entry name" value="Calcineurin-like_PHP"/>
</dbReference>
<dbReference type="Pfam" id="PF00149">
    <property type="entry name" value="Metallophos"/>
    <property type="match status" value="1"/>
</dbReference>
<proteinExistence type="predicted"/>
<dbReference type="AlphaFoldDB" id="A0A2N0Z3R3"/>
<feature type="domain" description="Calcineurin-like phosphoesterase" evidence="1">
    <location>
        <begin position="52"/>
        <end position="206"/>
    </location>
</feature>
<dbReference type="OrthoDB" id="9780884at2"/>
<protein>
    <submittedName>
        <fullName evidence="2">Metallophosphoesterase</fullName>
    </submittedName>
</protein>
<name>A0A2N0Z3R3_9BACI</name>
<comment type="caution">
    <text evidence="2">The sequence shown here is derived from an EMBL/GenBank/DDBJ whole genome shotgun (WGS) entry which is preliminary data.</text>
</comment>
<dbReference type="Proteomes" id="UP000233375">
    <property type="component" value="Unassembled WGS sequence"/>
</dbReference>
<dbReference type="PANTHER" id="PTHR31302">
    <property type="entry name" value="TRANSMEMBRANE PROTEIN WITH METALLOPHOSPHOESTERASE DOMAIN-RELATED"/>
    <property type="match status" value="1"/>
</dbReference>
<evidence type="ECO:0000259" key="1">
    <source>
        <dbReference type="Pfam" id="PF00149"/>
    </source>
</evidence>
<sequence>MLPLILLLTVFFLFVGVLLLVKMHQQANENTVKYELIYFPDFPRSFQAVSLFFISDIHRRTVADSLINEVKDIADIVIIGGDLTEKGVSFDQVRQNIQKLKLIGDVYFVWGNNDYEVDSDRLKQLFADEKVTVLDNKSITFTSELGEKWSLVGIEDYSMEFDDLEGALMQTEEDVFKILLSHNPKIMEKIKEEHKISFVLSGHTHGGQIRIFGIGPYEIGKTKVIGNTTIFVSNGYGTTKVPLRLGAKPETHLIKIKNKLDQ</sequence>
<dbReference type="InterPro" id="IPR029052">
    <property type="entry name" value="Metallo-depent_PP-like"/>
</dbReference>
<dbReference type="RefSeq" id="WP_101176806.1">
    <property type="nucleotide sequence ID" value="NZ_PISE01000016.1"/>
</dbReference>
<dbReference type="GO" id="GO:0016020">
    <property type="term" value="C:membrane"/>
    <property type="evidence" value="ECO:0007669"/>
    <property type="project" value="GOC"/>
</dbReference>
<dbReference type="SUPFAM" id="SSF56300">
    <property type="entry name" value="Metallo-dependent phosphatases"/>
    <property type="match status" value="1"/>
</dbReference>
<evidence type="ECO:0000313" key="2">
    <source>
        <dbReference type="EMBL" id="PKG24144.1"/>
    </source>
</evidence>
<dbReference type="InterPro" id="IPR051158">
    <property type="entry name" value="Metallophosphoesterase_sf"/>
</dbReference>